<accession>A0AA96WJW5</accession>
<reference evidence="2" key="1">
    <citation type="submission" date="2020-05" db="EMBL/GenBank/DDBJ databases">
        <authorList>
            <person name="Zhu T."/>
            <person name="Keshari N."/>
            <person name="Lu X."/>
        </authorList>
    </citation>
    <scope>NUCLEOTIDE SEQUENCE</scope>
    <source>
        <strain evidence="2">NK1-12</strain>
    </source>
</reference>
<sequence length="396" mass="43929">MRWQRFFLLLIVGLVLSVGLACGQFVQAPQASEFPPSVPVAPAATASPLPPETQAILASAGPAGLYNPSRGDVRLVVISDLNSAYGSTDYDPEVDKGINLLPFWQPDLVLCSGDMVAGQKPSLTPEQIRAMWAAFDQHVAAPLRQAQIPFGFTVGNHDASSALSINGEFLFQQERELASAYWNDPNHDPGVQFVDRFQFPFYYSFEYNDIFFLAWDGSSNQIPPEKLAWVEQTLASPRAQQAKLRFLISHLPLYGVAVGRNEPSEIMANAEQLRLMLEKYNVHTYISGHAHAYYPAHRGKLQLLHTGILGSGPRPLLAGEAAPRKTLTVIDVQFDSPEFTTYTTYDMQTLQTVEYEELPRFLTGVTGMVRRRDVQELNAAEQRLCEQQLGRALCAA</sequence>
<evidence type="ECO:0000259" key="1">
    <source>
        <dbReference type="Pfam" id="PF00149"/>
    </source>
</evidence>
<dbReference type="AlphaFoldDB" id="A0AA96WJW5"/>
<name>A0AA96WJW5_9CYAN</name>
<dbReference type="Gene3D" id="3.60.21.10">
    <property type="match status" value="1"/>
</dbReference>
<organism evidence="2">
    <name type="scientific">Leptolyngbya sp. NK1-12</name>
    <dbReference type="NCBI Taxonomy" id="2547451"/>
    <lineage>
        <taxon>Bacteria</taxon>
        <taxon>Bacillati</taxon>
        <taxon>Cyanobacteriota</taxon>
        <taxon>Cyanophyceae</taxon>
        <taxon>Leptolyngbyales</taxon>
        <taxon>Leptolyngbyaceae</taxon>
        <taxon>Leptolyngbya group</taxon>
        <taxon>Leptolyngbya</taxon>
    </lineage>
</organism>
<dbReference type="InterPro" id="IPR051918">
    <property type="entry name" value="STPP_CPPED1"/>
</dbReference>
<dbReference type="InterPro" id="IPR029052">
    <property type="entry name" value="Metallo-depent_PP-like"/>
</dbReference>
<feature type="domain" description="Calcineurin-like phosphoesterase" evidence="1">
    <location>
        <begin position="74"/>
        <end position="293"/>
    </location>
</feature>
<evidence type="ECO:0000313" key="2">
    <source>
        <dbReference type="EMBL" id="WNZ26529.1"/>
    </source>
</evidence>
<dbReference type="Pfam" id="PF00149">
    <property type="entry name" value="Metallophos"/>
    <property type="match status" value="1"/>
</dbReference>
<gene>
    <name evidence="2" type="ORF">HJG54_09885</name>
</gene>
<dbReference type="SUPFAM" id="SSF56300">
    <property type="entry name" value="Metallo-dependent phosphatases"/>
    <property type="match status" value="1"/>
</dbReference>
<proteinExistence type="predicted"/>
<dbReference type="PROSITE" id="PS51257">
    <property type="entry name" value="PROKAR_LIPOPROTEIN"/>
    <property type="match status" value="1"/>
</dbReference>
<protein>
    <submittedName>
        <fullName evidence="2">Metallophosphoesterase</fullName>
    </submittedName>
</protein>
<dbReference type="PANTHER" id="PTHR43143:SF1">
    <property type="entry name" value="SERINE_THREONINE-PROTEIN PHOSPHATASE CPPED1"/>
    <property type="match status" value="1"/>
</dbReference>
<dbReference type="EMBL" id="CP053586">
    <property type="protein sequence ID" value="WNZ26529.1"/>
    <property type="molecule type" value="Genomic_DNA"/>
</dbReference>
<dbReference type="GO" id="GO:0016787">
    <property type="term" value="F:hydrolase activity"/>
    <property type="evidence" value="ECO:0007669"/>
    <property type="project" value="InterPro"/>
</dbReference>
<dbReference type="InterPro" id="IPR004843">
    <property type="entry name" value="Calcineurin-like_PHP"/>
</dbReference>
<dbReference type="PANTHER" id="PTHR43143">
    <property type="entry name" value="METALLOPHOSPHOESTERASE, CALCINEURIN SUPERFAMILY"/>
    <property type="match status" value="1"/>
</dbReference>